<dbReference type="RefSeq" id="WP_209812024.1">
    <property type="nucleotide sequence ID" value="NZ_JAGGKT010000015.1"/>
</dbReference>
<dbReference type="SUPFAM" id="SSF52788">
    <property type="entry name" value="Phosphotyrosine protein phosphatases I"/>
    <property type="match status" value="1"/>
</dbReference>
<dbReference type="CDD" id="cd16344">
    <property type="entry name" value="LMWPAP"/>
    <property type="match status" value="1"/>
</dbReference>
<keyword evidence="3" id="KW-0904">Protein phosphatase</keyword>
<dbReference type="InterPro" id="IPR023485">
    <property type="entry name" value="Ptyr_pPase"/>
</dbReference>
<dbReference type="PANTHER" id="PTHR11717:SF31">
    <property type="entry name" value="LOW MOLECULAR WEIGHT PROTEIN-TYROSINE-PHOSPHATASE ETP-RELATED"/>
    <property type="match status" value="1"/>
</dbReference>
<accession>A0ABS4GUT8</accession>
<comment type="similarity">
    <text evidence="1">Belongs to the low molecular weight phosphotyrosine protein phosphatase family.</text>
</comment>
<name>A0ABS4GUT8_9BACL</name>
<comment type="caution">
    <text evidence="5">The sequence shown here is derived from an EMBL/GenBank/DDBJ whole genome shotgun (WGS) entry which is preliminary data.</text>
</comment>
<gene>
    <name evidence="5" type="ORF">J2Z37_004030</name>
</gene>
<keyword evidence="6" id="KW-1185">Reference proteome</keyword>
<proteinExistence type="inferred from homology"/>
<dbReference type="PANTHER" id="PTHR11717">
    <property type="entry name" value="LOW MOLECULAR WEIGHT PROTEIN TYROSINE PHOSPHATASE"/>
    <property type="match status" value="1"/>
</dbReference>
<evidence type="ECO:0000256" key="3">
    <source>
        <dbReference type="ARBA" id="ARBA00022912"/>
    </source>
</evidence>
<evidence type="ECO:0000313" key="6">
    <source>
        <dbReference type="Proteomes" id="UP001519343"/>
    </source>
</evidence>
<dbReference type="Pfam" id="PF01451">
    <property type="entry name" value="LMWPc"/>
    <property type="match status" value="1"/>
</dbReference>
<dbReference type="InterPro" id="IPR017867">
    <property type="entry name" value="Tyr_phospatase_low_mol_wt"/>
</dbReference>
<keyword evidence="2 5" id="KW-0378">Hydrolase</keyword>
<dbReference type="EC" id="3.1.3.48" evidence="5"/>
<dbReference type="GO" id="GO:0004725">
    <property type="term" value="F:protein tyrosine phosphatase activity"/>
    <property type="evidence" value="ECO:0007669"/>
    <property type="project" value="UniProtKB-EC"/>
</dbReference>
<dbReference type="InterPro" id="IPR036196">
    <property type="entry name" value="Ptyr_pPase_sf"/>
</dbReference>
<evidence type="ECO:0000256" key="2">
    <source>
        <dbReference type="ARBA" id="ARBA00022801"/>
    </source>
</evidence>
<protein>
    <submittedName>
        <fullName evidence="5">Protein-tyrosine phosphatase</fullName>
        <ecNumber evidence="5">3.1.3.48</ecNumber>
    </submittedName>
</protein>
<sequence>MNILFVCTGNTCRSPMAEGILKQLAEQHGIPLAVQSAGVSAIPGAPAAEHTVTILKNRGVELQHASQSVTPALIEWADLILTMTGGHKEMLIHYFSEAIPKTYTLKEYADEPKNWDIADPFGGSLEHYQQTERELQEFVEKILRKLSK</sequence>
<reference evidence="5 6" key="1">
    <citation type="submission" date="2021-03" db="EMBL/GenBank/DDBJ databases">
        <title>Genomic Encyclopedia of Type Strains, Phase IV (KMG-IV): sequencing the most valuable type-strain genomes for metagenomic binning, comparative biology and taxonomic classification.</title>
        <authorList>
            <person name="Goeker M."/>
        </authorList>
    </citation>
    <scope>NUCLEOTIDE SEQUENCE [LARGE SCALE GENOMIC DNA]</scope>
    <source>
        <strain evidence="5 6">DSM 24738</strain>
    </source>
</reference>
<evidence type="ECO:0000259" key="4">
    <source>
        <dbReference type="SMART" id="SM00226"/>
    </source>
</evidence>
<dbReference type="EMBL" id="JAGGKT010000015">
    <property type="protein sequence ID" value="MBP1934013.1"/>
    <property type="molecule type" value="Genomic_DNA"/>
</dbReference>
<feature type="domain" description="Phosphotyrosine protein phosphatase I" evidence="4">
    <location>
        <begin position="1"/>
        <end position="145"/>
    </location>
</feature>
<dbReference type="Proteomes" id="UP001519343">
    <property type="component" value="Unassembled WGS sequence"/>
</dbReference>
<organism evidence="5 6">
    <name type="scientific">Ammoniphilus resinae</name>
    <dbReference type="NCBI Taxonomy" id="861532"/>
    <lineage>
        <taxon>Bacteria</taxon>
        <taxon>Bacillati</taxon>
        <taxon>Bacillota</taxon>
        <taxon>Bacilli</taxon>
        <taxon>Bacillales</taxon>
        <taxon>Paenibacillaceae</taxon>
        <taxon>Aneurinibacillus group</taxon>
        <taxon>Ammoniphilus</taxon>
    </lineage>
</organism>
<dbReference type="Gene3D" id="3.40.50.2300">
    <property type="match status" value="1"/>
</dbReference>
<evidence type="ECO:0000313" key="5">
    <source>
        <dbReference type="EMBL" id="MBP1934013.1"/>
    </source>
</evidence>
<dbReference type="InterPro" id="IPR050438">
    <property type="entry name" value="LMW_PTPase"/>
</dbReference>
<dbReference type="SMART" id="SM00226">
    <property type="entry name" value="LMWPc"/>
    <property type="match status" value="1"/>
</dbReference>
<evidence type="ECO:0000256" key="1">
    <source>
        <dbReference type="ARBA" id="ARBA00011063"/>
    </source>
</evidence>
<dbReference type="PRINTS" id="PR00719">
    <property type="entry name" value="LMWPTPASE"/>
</dbReference>